<sequence length="213" mass="23566">MAQSLETPLSEFFLGDKKKKSQYFDICGITTSFGGRLLNLEHINSTTDCKMDLNLYLPNPNLGATCITTTTIIETADSGTIATTTNLFNSNGTKFPVLIFLADYANNSGDGADKSFLQLLASQKGIAIVYPDTSPRKEVFTSYLGSYGKHMEKWKMNDATELVKRWLEGPFPCLIDVGTSDELYLTKQLLPEKFAEAANMSGVGRDLVIRYQE</sequence>
<dbReference type="OrthoDB" id="420518at2759"/>
<name>A0A2S4PJ39_9PEZI</name>
<protein>
    <submittedName>
        <fullName evidence="1">Uncharacterized protein</fullName>
    </submittedName>
</protein>
<dbReference type="InterPro" id="IPR029058">
    <property type="entry name" value="AB_hydrolase_fold"/>
</dbReference>
<gene>
    <name evidence="1" type="ORF">EPUL_006392</name>
</gene>
<keyword evidence="2" id="KW-1185">Reference proteome</keyword>
<evidence type="ECO:0000313" key="2">
    <source>
        <dbReference type="Proteomes" id="UP000237438"/>
    </source>
</evidence>
<feature type="non-terminal residue" evidence="1">
    <location>
        <position position="213"/>
    </location>
</feature>
<dbReference type="GO" id="GO:0018738">
    <property type="term" value="F:S-formylglutathione hydrolase activity"/>
    <property type="evidence" value="ECO:0007669"/>
    <property type="project" value="InterPro"/>
</dbReference>
<dbReference type="Proteomes" id="UP000237438">
    <property type="component" value="Unassembled WGS sequence"/>
</dbReference>
<evidence type="ECO:0000313" key="1">
    <source>
        <dbReference type="EMBL" id="POS82034.1"/>
    </source>
</evidence>
<organism evidence="1 2">
    <name type="scientific">Erysiphe pulchra</name>
    <dbReference type="NCBI Taxonomy" id="225359"/>
    <lineage>
        <taxon>Eukaryota</taxon>
        <taxon>Fungi</taxon>
        <taxon>Dikarya</taxon>
        <taxon>Ascomycota</taxon>
        <taxon>Pezizomycotina</taxon>
        <taxon>Leotiomycetes</taxon>
        <taxon>Erysiphales</taxon>
        <taxon>Erysiphaceae</taxon>
        <taxon>Erysiphe</taxon>
    </lineage>
</organism>
<reference evidence="1 2" key="1">
    <citation type="submission" date="2017-10" db="EMBL/GenBank/DDBJ databases">
        <title>Development of genomic resources for the powdery mildew, Erysiphe pulchra.</title>
        <authorList>
            <person name="Wadl P.A."/>
            <person name="Mack B.M."/>
            <person name="Moore G."/>
            <person name="Beltz S.B."/>
        </authorList>
    </citation>
    <scope>NUCLEOTIDE SEQUENCE [LARGE SCALE GENOMIC DNA]</scope>
    <source>
        <strain evidence="1">Cflorida</strain>
    </source>
</reference>
<dbReference type="GO" id="GO:0005829">
    <property type="term" value="C:cytosol"/>
    <property type="evidence" value="ECO:0007669"/>
    <property type="project" value="TreeGrafter"/>
</dbReference>
<comment type="caution">
    <text evidence="1">The sequence shown here is derived from an EMBL/GenBank/DDBJ whole genome shotgun (WGS) entry which is preliminary data.</text>
</comment>
<dbReference type="PANTHER" id="PTHR10061">
    <property type="entry name" value="S-FORMYLGLUTATHIONE HYDROLASE"/>
    <property type="match status" value="1"/>
</dbReference>
<dbReference type="PANTHER" id="PTHR10061:SF0">
    <property type="entry name" value="S-FORMYLGLUTATHIONE HYDROLASE"/>
    <property type="match status" value="1"/>
</dbReference>
<dbReference type="STRING" id="225359.A0A2S4PJ39"/>
<dbReference type="InterPro" id="IPR014186">
    <property type="entry name" value="S-formylglutathione_hydrol"/>
</dbReference>
<dbReference type="Gene3D" id="3.40.50.1820">
    <property type="entry name" value="alpha/beta hydrolase"/>
    <property type="match status" value="2"/>
</dbReference>
<accession>A0A2S4PJ39</accession>
<dbReference type="GO" id="GO:0046294">
    <property type="term" value="P:formaldehyde catabolic process"/>
    <property type="evidence" value="ECO:0007669"/>
    <property type="project" value="InterPro"/>
</dbReference>
<dbReference type="AlphaFoldDB" id="A0A2S4PJ39"/>
<proteinExistence type="predicted"/>
<dbReference type="SUPFAM" id="SSF53474">
    <property type="entry name" value="alpha/beta-Hydrolases"/>
    <property type="match status" value="1"/>
</dbReference>
<dbReference type="EMBL" id="PEDP01004763">
    <property type="protein sequence ID" value="POS82034.1"/>
    <property type="molecule type" value="Genomic_DNA"/>
</dbReference>